<dbReference type="InterPro" id="IPR011047">
    <property type="entry name" value="Quinoprotein_ADH-like_sf"/>
</dbReference>
<dbReference type="InterPro" id="IPR011110">
    <property type="entry name" value="Reg_prop"/>
</dbReference>
<evidence type="ECO:0000259" key="2">
    <source>
        <dbReference type="Pfam" id="PF06580"/>
    </source>
</evidence>
<evidence type="ECO:0000256" key="1">
    <source>
        <dbReference type="SAM" id="Phobius"/>
    </source>
</evidence>
<reference evidence="3 4" key="1">
    <citation type="submission" date="2023-05" db="EMBL/GenBank/DDBJ databases">
        <title>Novel species of genus Flectobacillus isolated from stream in China.</title>
        <authorList>
            <person name="Lu H."/>
        </authorList>
    </citation>
    <scope>NUCLEOTIDE SEQUENCE [LARGE SCALE GENOMIC DNA]</scope>
    <source>
        <strain evidence="3 4">KCTC 42575</strain>
    </source>
</reference>
<dbReference type="Gene3D" id="2.60.40.10">
    <property type="entry name" value="Immunoglobulins"/>
    <property type="match status" value="1"/>
</dbReference>
<dbReference type="RefSeq" id="WP_283344396.1">
    <property type="nucleotide sequence ID" value="NZ_JASHIF010000008.1"/>
</dbReference>
<dbReference type="EMBL" id="JASHIF010000008">
    <property type="protein sequence ID" value="MDI9859456.1"/>
    <property type="molecule type" value="Genomic_DNA"/>
</dbReference>
<evidence type="ECO:0000313" key="4">
    <source>
        <dbReference type="Proteomes" id="UP001236507"/>
    </source>
</evidence>
<keyword evidence="3" id="KW-0418">Kinase</keyword>
<feature type="transmembrane region" description="Helical" evidence="1">
    <location>
        <begin position="748"/>
        <end position="768"/>
    </location>
</feature>
<name>A0ABT6Y7E9_9BACT</name>
<dbReference type="SUPFAM" id="SSF55874">
    <property type="entry name" value="ATPase domain of HSP90 chaperone/DNA topoisomerase II/histidine kinase"/>
    <property type="match status" value="1"/>
</dbReference>
<sequence length="1009" mass="116776">MKKIFLLIYLYLIFGGNISLAQDFPLWKYTPQDGLAQSQVLSYLKDSRGIIWVGTYGGLSRFDGEHFTNYTVKDGLLGSTVTHILEDSKGYIWVLCRELGFVRFDGKNFEQFPLDETAKNWSKLILLKNGELIVSWGKEVLRFNGKSFEKHPRYKFSNPIGSIFYLKESNQLFFEDVNQNFFQETSKGILPVKDLSGWVFQGITFNDVIVFESMPINEMIRYFIFDGYSLKPFLKISPKQKEVINTFKYDFIFSNEGKVYLIKAESKKIDIVGHNLVLIDIIDQGSDNKKLAWLPTEKGLVRLTKRGFRQFSESQVPNCWSVVQDKDKQFYFSNYSLSLQKYDGTKIEKVPNELHRNVINRTYRQLNIKDFADQKSSNYWYFKPIRSTNNDLWFPSNHGILRLRHNKWTLFTSPNGEKLVFSQAYDTLRGKIVGTSIGKIFSLNIAKPNQLEFLQDTTAILFKGLILCAAVSPKGEYWLGGKCIGRYNPETKRYRYYKYASDGSKLCKMLGLTYDWDKRLWAYDFIGGVYVYNEKKDSFDRVFKSYFNTAVSFVEQIDHRHLAFGNSTGIHILDLSIFKKNGNGFVQVFNHHNGYNGIEPNQLGSYRDFDGNIWITSGTILSKMIPSELDYSLQPLKIHVLSIGGERYPFIKQTQVYELPNQQNSTTFTLESIGDNKPFRSQYSFRIKGFINEWSEWQEQNKIMVNNLPNGEHIIEFRTRMGNLSTSSSSVMAINIRVNAPFYKSPNFYKYATITFFLLMVVILIIAIRSIRQSRKLVSQSQKIGEQEHKVRFLQVQTIQAQMNPHFTFNVLGTLQHLILNNETQKASENLLKLSTLIRNYLEASLLTDNKNGSLFSHEIQLSREVELLKMYIEFEQLQYVDRFEYEISLDGKLNTENYRVPPLILQPFVENAIKHGLLYKSPSEKGMLLIRFISLNEDTLICTIEDNGVGRTEANLIQTRSLKKYKSRGTELVKRRVDILNEMGYDIAITVDDGITGGTVVTIQIGYK</sequence>
<dbReference type="Pfam" id="PF07494">
    <property type="entry name" value="Reg_prop"/>
    <property type="match status" value="1"/>
</dbReference>
<dbReference type="GO" id="GO:0016301">
    <property type="term" value="F:kinase activity"/>
    <property type="evidence" value="ECO:0007669"/>
    <property type="project" value="UniProtKB-KW"/>
</dbReference>
<keyword evidence="4" id="KW-1185">Reference proteome</keyword>
<dbReference type="PANTHER" id="PTHR34220">
    <property type="entry name" value="SENSOR HISTIDINE KINASE YPDA"/>
    <property type="match status" value="1"/>
</dbReference>
<dbReference type="InterPro" id="IPR036890">
    <property type="entry name" value="HATPase_C_sf"/>
</dbReference>
<keyword evidence="1" id="KW-0472">Membrane</keyword>
<gene>
    <name evidence="3" type="ORF">QM524_09565</name>
</gene>
<accession>A0ABT6Y7E9</accession>
<dbReference type="InterPro" id="IPR015943">
    <property type="entry name" value="WD40/YVTN_repeat-like_dom_sf"/>
</dbReference>
<dbReference type="InterPro" id="IPR050640">
    <property type="entry name" value="Bact_2-comp_sensor_kinase"/>
</dbReference>
<proteinExistence type="predicted"/>
<keyword evidence="3" id="KW-0808">Transferase</keyword>
<keyword evidence="1" id="KW-0812">Transmembrane</keyword>
<evidence type="ECO:0000313" key="3">
    <source>
        <dbReference type="EMBL" id="MDI9859456.1"/>
    </source>
</evidence>
<dbReference type="Pfam" id="PF06580">
    <property type="entry name" value="His_kinase"/>
    <property type="match status" value="1"/>
</dbReference>
<comment type="caution">
    <text evidence="3">The sequence shown here is derived from an EMBL/GenBank/DDBJ whole genome shotgun (WGS) entry which is preliminary data.</text>
</comment>
<dbReference type="InterPro" id="IPR013783">
    <property type="entry name" value="Ig-like_fold"/>
</dbReference>
<dbReference type="InterPro" id="IPR010559">
    <property type="entry name" value="Sig_transdc_His_kin_internal"/>
</dbReference>
<feature type="domain" description="Signal transduction histidine kinase internal region" evidence="2">
    <location>
        <begin position="795"/>
        <end position="884"/>
    </location>
</feature>
<protein>
    <submittedName>
        <fullName evidence="3">Histidine kinase</fullName>
    </submittedName>
</protein>
<dbReference type="Gene3D" id="3.30.565.10">
    <property type="entry name" value="Histidine kinase-like ATPase, C-terminal domain"/>
    <property type="match status" value="1"/>
</dbReference>
<dbReference type="Gene3D" id="2.130.10.10">
    <property type="entry name" value="YVTN repeat-like/Quinoprotein amine dehydrogenase"/>
    <property type="match status" value="2"/>
</dbReference>
<organism evidence="3 4">
    <name type="scientific">Flectobacillus roseus</name>
    <dbReference type="NCBI Taxonomy" id="502259"/>
    <lineage>
        <taxon>Bacteria</taxon>
        <taxon>Pseudomonadati</taxon>
        <taxon>Bacteroidota</taxon>
        <taxon>Cytophagia</taxon>
        <taxon>Cytophagales</taxon>
        <taxon>Flectobacillaceae</taxon>
        <taxon>Flectobacillus</taxon>
    </lineage>
</organism>
<dbReference type="SUPFAM" id="SSF50998">
    <property type="entry name" value="Quinoprotein alcohol dehydrogenase-like"/>
    <property type="match status" value="1"/>
</dbReference>
<dbReference type="PANTHER" id="PTHR34220:SF7">
    <property type="entry name" value="SENSOR HISTIDINE KINASE YPDA"/>
    <property type="match status" value="1"/>
</dbReference>
<dbReference type="Proteomes" id="UP001236507">
    <property type="component" value="Unassembled WGS sequence"/>
</dbReference>
<keyword evidence="1" id="KW-1133">Transmembrane helix</keyword>